<reference key="2">
    <citation type="submission" date="2011-08" db="EMBL/GenBank/DDBJ databases">
        <title>Genome sequence of Naumovozyma castellii.</title>
        <authorList>
            <person name="Gordon J.L."/>
            <person name="Armisen D."/>
            <person name="Proux-Wera E."/>
            <person name="OhEigeartaigh S.S."/>
            <person name="Byrne K.P."/>
            <person name="Wolfe K.H."/>
        </authorList>
    </citation>
    <scope>NUCLEOTIDE SEQUENCE</scope>
    <source>
        <strain>Type strain:CBS 4309</strain>
    </source>
</reference>
<keyword evidence="4" id="KW-1185">Reference proteome</keyword>
<feature type="region of interest" description="Disordered" evidence="2">
    <location>
        <begin position="26"/>
        <end position="63"/>
    </location>
</feature>
<name>G0VF86_NAUCA</name>
<dbReference type="GeneID" id="96903784"/>
<proteinExistence type="predicted"/>
<dbReference type="GO" id="GO:0097446">
    <property type="term" value="P:protein localization to eisosome filament"/>
    <property type="evidence" value="ECO:0007669"/>
    <property type="project" value="EnsemblFungi"/>
</dbReference>
<dbReference type="eggNOG" id="ENOG502RJFX">
    <property type="taxonomic scope" value="Eukaryota"/>
</dbReference>
<dbReference type="GO" id="GO:0042149">
    <property type="term" value="P:cellular response to glucose starvation"/>
    <property type="evidence" value="ECO:0007669"/>
    <property type="project" value="EnsemblFungi"/>
</dbReference>
<evidence type="ECO:0000313" key="4">
    <source>
        <dbReference type="Proteomes" id="UP000001640"/>
    </source>
</evidence>
<dbReference type="OMA" id="TEEEIMY"/>
<dbReference type="GO" id="GO:0032126">
    <property type="term" value="C:eisosome"/>
    <property type="evidence" value="ECO:0007669"/>
    <property type="project" value="EnsemblFungi"/>
</dbReference>
<dbReference type="EMBL" id="HE576756">
    <property type="protein sequence ID" value="CCC70151.1"/>
    <property type="molecule type" value="Genomic_DNA"/>
</dbReference>
<dbReference type="FunCoup" id="G0VF86">
    <property type="interactions" value="388"/>
</dbReference>
<sequence length="692" mass="79849">MPSSILSFKRRDDPFDHLFEEAEAAEAAKHNTSMAPRTTSSFLQRVVSTTSSTTQKQPKKKIAASEAKAMSDYASPFRAEYSNVNVQNEKTRRFPTVSATSNYTLKNPKQKGFTTIKKGQNFAKDIYFPNYLTENEQRQQAELLILEKKEKDLKYLQDSQNIIDLTKKQEPKKAPTPVASTTEEIDEATFPHSNISEEINPDYEDEEQSSAQNNEQLVLVQSEEEIHTPNVVEPPIDPALAPMVPFSLATPNQKSKKETEAPEKPSNPVASPTNQEEIVKTAQFGYLSKAVYDKIQYDEQQHKKWLADYETKQNEKYEAKMQEYKKSLQDMDNQMSELNDLIEKCELDTKEKIDVMHGQLVKKVFDKKGVQINDKMKIFNETKQIKLEKLSEKENVLNDNTEVKQTIDELTNEKNKVRSEYDNWTTNMTNIGSELDAKLFKISQINVTQMNLQNKIDALTSQKNNLQDEIAKNKNIHDSNVKLVESVDNKEYLPKLNDIDNEINGLLNQMTIVKQENANEKVQLAEITKKLEDERRAHEEQLQLEAEERKRQEENLLGKQRDELEAKANTMQVNHQQEIDALKNDYETKLEEFKNQLKQEQDQLDQVKRQKTRLEGEKALDEQKRQKDADDVLKNEIFEKQHKQAEAFSAAQLKGRKHPLAALAREITGEAKPSSKDNSLYDYETEEDVMYV</sequence>
<evidence type="ECO:0000256" key="2">
    <source>
        <dbReference type="SAM" id="MobiDB-lite"/>
    </source>
</evidence>
<feature type="coiled-coil region" evidence="1">
    <location>
        <begin position="380"/>
        <end position="624"/>
    </location>
</feature>
<dbReference type="AlphaFoldDB" id="G0VF86"/>
<dbReference type="KEGG" id="ncs:NCAS_0E00810"/>
<gene>
    <name evidence="3" type="primary">NCAS0E00810</name>
    <name evidence="3" type="ordered locus">NCAS_0E00810</name>
</gene>
<reference evidence="3 4" key="1">
    <citation type="journal article" date="2011" name="Proc. Natl. Acad. Sci. U.S.A.">
        <title>Evolutionary erosion of yeast sex chromosomes by mating-type switching accidents.</title>
        <authorList>
            <person name="Gordon J.L."/>
            <person name="Armisen D."/>
            <person name="Proux-Wera E."/>
            <person name="Oheigeartaigh S.S."/>
            <person name="Byrne K.P."/>
            <person name="Wolfe K.H."/>
        </authorList>
    </citation>
    <scope>NUCLEOTIDE SEQUENCE [LARGE SCALE GENOMIC DNA]</scope>
    <source>
        <strain evidence="4">ATCC 76901 / BCRC 22586 / CBS 4309 / NBRC 1992 / NRRL Y-12630</strain>
    </source>
</reference>
<keyword evidence="1" id="KW-0175">Coiled coil</keyword>
<feature type="region of interest" description="Disordered" evidence="2">
    <location>
        <begin position="251"/>
        <end position="274"/>
    </location>
</feature>
<dbReference type="RefSeq" id="XP_003676512.1">
    <property type="nucleotide sequence ID" value="XM_003676464.1"/>
</dbReference>
<organism evidence="3 4">
    <name type="scientific">Naumovozyma castellii</name>
    <name type="common">Yeast</name>
    <name type="synonym">Saccharomyces castellii</name>
    <dbReference type="NCBI Taxonomy" id="27288"/>
    <lineage>
        <taxon>Eukaryota</taxon>
        <taxon>Fungi</taxon>
        <taxon>Dikarya</taxon>
        <taxon>Ascomycota</taxon>
        <taxon>Saccharomycotina</taxon>
        <taxon>Saccharomycetes</taxon>
        <taxon>Saccharomycetales</taxon>
        <taxon>Saccharomycetaceae</taxon>
        <taxon>Naumovozyma</taxon>
    </lineage>
</organism>
<feature type="region of interest" description="Disordered" evidence="2">
    <location>
        <begin position="169"/>
        <end position="197"/>
    </location>
</feature>
<accession>G0VF86</accession>
<evidence type="ECO:0000256" key="1">
    <source>
        <dbReference type="SAM" id="Coils"/>
    </source>
</evidence>
<dbReference type="OrthoDB" id="4068250at2759"/>
<dbReference type="InParanoid" id="G0VF86"/>
<dbReference type="Proteomes" id="UP000001640">
    <property type="component" value="Chromosome 5"/>
</dbReference>
<feature type="coiled-coil region" evidence="1">
    <location>
        <begin position="307"/>
        <end position="348"/>
    </location>
</feature>
<protein>
    <submittedName>
        <fullName evidence="3">Uncharacterized protein</fullName>
    </submittedName>
</protein>
<dbReference type="HOGENOM" id="CLU_018313_0_0_1"/>
<evidence type="ECO:0000313" key="3">
    <source>
        <dbReference type="EMBL" id="CCC70151.1"/>
    </source>
</evidence>
<feature type="compositionally biased region" description="Polar residues" evidence="2">
    <location>
        <begin position="30"/>
        <end position="47"/>
    </location>
</feature>